<reference evidence="1" key="1">
    <citation type="journal article" date="2020" name="Stud. Mycol.">
        <title>101 Dothideomycetes genomes: a test case for predicting lifestyles and emergence of pathogens.</title>
        <authorList>
            <person name="Haridas S."/>
            <person name="Albert R."/>
            <person name="Binder M."/>
            <person name="Bloem J."/>
            <person name="Labutti K."/>
            <person name="Salamov A."/>
            <person name="Andreopoulos B."/>
            <person name="Baker S."/>
            <person name="Barry K."/>
            <person name="Bills G."/>
            <person name="Bluhm B."/>
            <person name="Cannon C."/>
            <person name="Castanera R."/>
            <person name="Culley D."/>
            <person name="Daum C."/>
            <person name="Ezra D."/>
            <person name="Gonzalez J."/>
            <person name="Henrissat B."/>
            <person name="Kuo A."/>
            <person name="Liang C."/>
            <person name="Lipzen A."/>
            <person name="Lutzoni F."/>
            <person name="Magnuson J."/>
            <person name="Mondo S."/>
            <person name="Nolan M."/>
            <person name="Ohm R."/>
            <person name="Pangilinan J."/>
            <person name="Park H.-J."/>
            <person name="Ramirez L."/>
            <person name="Alfaro M."/>
            <person name="Sun H."/>
            <person name="Tritt A."/>
            <person name="Yoshinaga Y."/>
            <person name="Zwiers L.-H."/>
            <person name="Turgeon B."/>
            <person name="Goodwin S."/>
            <person name="Spatafora J."/>
            <person name="Crous P."/>
            <person name="Grigoriev I."/>
        </authorList>
    </citation>
    <scope>NUCLEOTIDE SEQUENCE</scope>
    <source>
        <strain evidence="1">CBS 175.79</strain>
    </source>
</reference>
<dbReference type="OrthoDB" id="5272396at2759"/>
<dbReference type="InterPro" id="IPR038883">
    <property type="entry name" value="AN11006-like"/>
</dbReference>
<dbReference type="RefSeq" id="XP_033379831.1">
    <property type="nucleotide sequence ID" value="XM_033522731.1"/>
</dbReference>
<dbReference type="AlphaFoldDB" id="A0A6A5XEJ6"/>
<sequence>MVLPSMSHPLEWVQSTKSDPSRISFLDLPREIRDEIYQHAYCVLGDIFMFTEDPFKVRPVVKAKVVWNKSSDGEAHDPISIGKVIPVSLLRVCRQLHAESSEVLFGYNTFRLYSSHVGFGPRYQHLVRNIVFSTDSMIQKIFENDLESVGYWWRRYFWKDIYSKSERLLEAFPNLEKLTFPIKSNRHGQSWIPVFMAAGQRTREYRVNIAALWLKSKCPIDNDRLRDCLHMEITHNGIQKSMYAGSRFALFTLEDEEWDHTEFAEAFEKMKFL</sequence>
<keyword evidence="2" id="KW-1185">Reference proteome</keyword>
<accession>A0A6A5XEJ6</accession>
<gene>
    <name evidence="1" type="ORF">BU24DRAFT_282448</name>
</gene>
<organism evidence="1 2">
    <name type="scientific">Aaosphaeria arxii CBS 175.79</name>
    <dbReference type="NCBI Taxonomy" id="1450172"/>
    <lineage>
        <taxon>Eukaryota</taxon>
        <taxon>Fungi</taxon>
        <taxon>Dikarya</taxon>
        <taxon>Ascomycota</taxon>
        <taxon>Pezizomycotina</taxon>
        <taxon>Dothideomycetes</taxon>
        <taxon>Pleosporomycetidae</taxon>
        <taxon>Pleosporales</taxon>
        <taxon>Pleosporales incertae sedis</taxon>
        <taxon>Aaosphaeria</taxon>
    </lineage>
</organism>
<evidence type="ECO:0000313" key="2">
    <source>
        <dbReference type="Proteomes" id="UP000799778"/>
    </source>
</evidence>
<dbReference type="GeneID" id="54280128"/>
<dbReference type="Proteomes" id="UP000799778">
    <property type="component" value="Unassembled WGS sequence"/>
</dbReference>
<name>A0A6A5XEJ6_9PLEO</name>
<dbReference type="EMBL" id="ML978074">
    <property type="protein sequence ID" value="KAF2011492.1"/>
    <property type="molecule type" value="Genomic_DNA"/>
</dbReference>
<dbReference type="PANTHER" id="PTHR42085">
    <property type="entry name" value="F-BOX DOMAIN-CONTAINING PROTEIN"/>
    <property type="match status" value="1"/>
</dbReference>
<proteinExistence type="predicted"/>
<dbReference type="PANTHER" id="PTHR42085:SF2">
    <property type="entry name" value="F-BOX DOMAIN-CONTAINING PROTEIN"/>
    <property type="match status" value="1"/>
</dbReference>
<evidence type="ECO:0000313" key="1">
    <source>
        <dbReference type="EMBL" id="KAF2011492.1"/>
    </source>
</evidence>
<protein>
    <submittedName>
        <fullName evidence="1">Uncharacterized protein</fullName>
    </submittedName>
</protein>